<protein>
    <submittedName>
        <fullName evidence="2">Uncharacterized protein</fullName>
    </submittedName>
</protein>
<feature type="region of interest" description="Disordered" evidence="1">
    <location>
        <begin position="59"/>
        <end position="88"/>
    </location>
</feature>
<reference evidence="2 3" key="1">
    <citation type="journal article" date="2023" name="G3 (Bethesda)">
        <title>A chromosome-length genome assembly and annotation of blackberry (Rubus argutus, cv. 'Hillquist').</title>
        <authorList>
            <person name="Bruna T."/>
            <person name="Aryal R."/>
            <person name="Dudchenko O."/>
            <person name="Sargent D.J."/>
            <person name="Mead D."/>
            <person name="Buti M."/>
            <person name="Cavallini A."/>
            <person name="Hytonen T."/>
            <person name="Andres J."/>
            <person name="Pham M."/>
            <person name="Weisz D."/>
            <person name="Mascagni F."/>
            <person name="Usai G."/>
            <person name="Natali L."/>
            <person name="Bassil N."/>
            <person name="Fernandez G.E."/>
            <person name="Lomsadze A."/>
            <person name="Armour M."/>
            <person name="Olukolu B."/>
            <person name="Poorten T."/>
            <person name="Britton C."/>
            <person name="Davik J."/>
            <person name="Ashrafi H."/>
            <person name="Aiden E.L."/>
            <person name="Borodovsky M."/>
            <person name="Worthington M."/>
        </authorList>
    </citation>
    <scope>NUCLEOTIDE SEQUENCE [LARGE SCALE GENOMIC DNA]</scope>
    <source>
        <strain evidence="2">PI 553951</strain>
    </source>
</reference>
<keyword evidence="3" id="KW-1185">Reference proteome</keyword>
<sequence length="88" mass="9392">MAIATPKRKVTMGRRDGQIEIEHGGGGGDVCTAGERVNAASGCGGDGKERCTADWAHGRAEDGRRRESSMARDDCGNCSGDKERLRQR</sequence>
<organism evidence="2 3">
    <name type="scientific">Rubus argutus</name>
    <name type="common">Southern blackberry</name>
    <dbReference type="NCBI Taxonomy" id="59490"/>
    <lineage>
        <taxon>Eukaryota</taxon>
        <taxon>Viridiplantae</taxon>
        <taxon>Streptophyta</taxon>
        <taxon>Embryophyta</taxon>
        <taxon>Tracheophyta</taxon>
        <taxon>Spermatophyta</taxon>
        <taxon>Magnoliopsida</taxon>
        <taxon>eudicotyledons</taxon>
        <taxon>Gunneridae</taxon>
        <taxon>Pentapetalae</taxon>
        <taxon>rosids</taxon>
        <taxon>fabids</taxon>
        <taxon>Rosales</taxon>
        <taxon>Rosaceae</taxon>
        <taxon>Rosoideae</taxon>
        <taxon>Rosoideae incertae sedis</taxon>
        <taxon>Rubus</taxon>
    </lineage>
</organism>
<proteinExistence type="predicted"/>
<feature type="region of interest" description="Disordered" evidence="1">
    <location>
        <begin position="1"/>
        <end position="21"/>
    </location>
</feature>
<accession>A0AAW1WWR5</accession>
<evidence type="ECO:0000313" key="3">
    <source>
        <dbReference type="Proteomes" id="UP001457282"/>
    </source>
</evidence>
<comment type="caution">
    <text evidence="2">The sequence shown here is derived from an EMBL/GenBank/DDBJ whole genome shotgun (WGS) entry which is preliminary data.</text>
</comment>
<feature type="compositionally biased region" description="Basic residues" evidence="1">
    <location>
        <begin position="1"/>
        <end position="12"/>
    </location>
</feature>
<dbReference type="AlphaFoldDB" id="A0AAW1WWR5"/>
<dbReference type="EMBL" id="JBEDUW010000005">
    <property type="protein sequence ID" value="KAK9929047.1"/>
    <property type="molecule type" value="Genomic_DNA"/>
</dbReference>
<evidence type="ECO:0000256" key="1">
    <source>
        <dbReference type="SAM" id="MobiDB-lite"/>
    </source>
</evidence>
<name>A0AAW1WWR5_RUBAR</name>
<gene>
    <name evidence="2" type="ORF">M0R45_026157</name>
</gene>
<dbReference type="Proteomes" id="UP001457282">
    <property type="component" value="Unassembled WGS sequence"/>
</dbReference>
<evidence type="ECO:0000313" key="2">
    <source>
        <dbReference type="EMBL" id="KAK9929047.1"/>
    </source>
</evidence>